<dbReference type="GO" id="GO:0030697">
    <property type="term" value="F:tRNA (uracil(54)-C5)-methyltransferase activity, S-adenosyl methionine-dependent"/>
    <property type="evidence" value="ECO:0007669"/>
    <property type="project" value="UniProtKB-EC"/>
</dbReference>
<dbReference type="FunCoup" id="A0A0D2B6P9">
    <property type="interactions" value="235"/>
</dbReference>
<keyword evidence="3 9" id="KW-0949">S-adenosyl-L-methionine</keyword>
<dbReference type="InterPro" id="IPR030391">
    <property type="entry name" value="MeTrfase_TrmA_CS"/>
</dbReference>
<reference evidence="12 13" key="1">
    <citation type="submission" date="2015-01" db="EMBL/GenBank/DDBJ databases">
        <title>The Genome Sequence of Ochroconis gallopava CBS43764.</title>
        <authorList>
            <consortium name="The Broad Institute Genomics Platform"/>
            <person name="Cuomo C."/>
            <person name="de Hoog S."/>
            <person name="Gorbushina A."/>
            <person name="Stielow B."/>
            <person name="Teixiera M."/>
            <person name="Abouelleil A."/>
            <person name="Chapman S.B."/>
            <person name="Priest M."/>
            <person name="Young S.K."/>
            <person name="Wortman J."/>
            <person name="Nusbaum C."/>
            <person name="Birren B."/>
        </authorList>
    </citation>
    <scope>NUCLEOTIDE SEQUENCE [LARGE SCALE GENOMIC DNA]</scope>
    <source>
        <strain evidence="12 13">CBS 43764</strain>
    </source>
</reference>
<dbReference type="CDD" id="cd02440">
    <property type="entry name" value="AdoMet_MTases"/>
    <property type="match status" value="1"/>
</dbReference>
<dbReference type="InterPro" id="IPR029063">
    <property type="entry name" value="SAM-dependent_MTases_sf"/>
</dbReference>
<evidence type="ECO:0000256" key="1">
    <source>
        <dbReference type="ARBA" id="ARBA00022603"/>
    </source>
</evidence>
<dbReference type="GO" id="GO:0008033">
    <property type="term" value="P:tRNA processing"/>
    <property type="evidence" value="ECO:0007669"/>
    <property type="project" value="UniProtKB-KW"/>
</dbReference>
<comment type="catalytic activity">
    <reaction evidence="6">
        <text>uridine(54) in tRNA + S-adenosyl-L-methionine = 5-methyluridine(54) in tRNA + S-adenosyl-L-homocysteine + H(+)</text>
        <dbReference type="Rhea" id="RHEA:42712"/>
        <dbReference type="Rhea" id="RHEA-COMP:10167"/>
        <dbReference type="Rhea" id="RHEA-COMP:10193"/>
        <dbReference type="ChEBI" id="CHEBI:15378"/>
        <dbReference type="ChEBI" id="CHEBI:57856"/>
        <dbReference type="ChEBI" id="CHEBI:59789"/>
        <dbReference type="ChEBI" id="CHEBI:65315"/>
        <dbReference type="ChEBI" id="CHEBI:74447"/>
        <dbReference type="EC" id="2.1.1.35"/>
    </reaction>
</comment>
<dbReference type="Gene3D" id="3.40.50.150">
    <property type="entry name" value="Vaccinia Virus protein VP39"/>
    <property type="match status" value="2"/>
</dbReference>
<dbReference type="PROSITE" id="PS51687">
    <property type="entry name" value="SAM_MT_RNA_M5U"/>
    <property type="match status" value="1"/>
</dbReference>
<dbReference type="SUPFAM" id="SSF53335">
    <property type="entry name" value="S-adenosyl-L-methionine-dependent methyltransferases"/>
    <property type="match status" value="1"/>
</dbReference>
<dbReference type="PANTHER" id="PTHR11061">
    <property type="entry name" value="RNA M5U METHYLTRANSFERASE"/>
    <property type="match status" value="1"/>
</dbReference>
<dbReference type="GeneID" id="27310551"/>
<feature type="binding site" evidence="9">
    <location>
        <position position="390"/>
    </location>
    <ligand>
        <name>S-adenosyl-L-methionine</name>
        <dbReference type="ChEBI" id="CHEBI:59789"/>
    </ligand>
</feature>
<dbReference type="PROSITE" id="PS01231">
    <property type="entry name" value="TRMA_2"/>
    <property type="match status" value="1"/>
</dbReference>
<dbReference type="AlphaFoldDB" id="A0A0D2B6P9"/>
<dbReference type="STRING" id="253628.A0A0D2B6P9"/>
<dbReference type="OrthoDB" id="10250660at2759"/>
<feature type="domain" description="TRAM" evidence="11">
    <location>
        <begin position="111"/>
        <end position="154"/>
    </location>
</feature>
<evidence type="ECO:0000256" key="10">
    <source>
        <dbReference type="PROSITE-ProRule" id="PRU10015"/>
    </source>
</evidence>
<feature type="active site" evidence="10">
    <location>
        <position position="523"/>
    </location>
</feature>
<accession>A0A0D2B6P9</accession>
<gene>
    <name evidence="12" type="ORF">PV09_02578</name>
</gene>
<dbReference type="PANTHER" id="PTHR11061:SF30">
    <property type="entry name" value="TRNA (URACIL(54)-C(5))-METHYLTRANSFERASE"/>
    <property type="match status" value="1"/>
</dbReference>
<evidence type="ECO:0000259" key="11">
    <source>
        <dbReference type="Pfam" id="PF01938"/>
    </source>
</evidence>
<keyword evidence="1 9" id="KW-0489">Methyltransferase</keyword>
<dbReference type="Gene3D" id="2.40.50.140">
    <property type="entry name" value="Nucleic acid-binding proteins"/>
    <property type="match status" value="1"/>
</dbReference>
<dbReference type="Pfam" id="PF05958">
    <property type="entry name" value="tRNA_U5-meth_tr"/>
    <property type="match status" value="1"/>
</dbReference>
<dbReference type="InterPro" id="IPR010280">
    <property type="entry name" value="U5_MeTrfase_fam"/>
</dbReference>
<evidence type="ECO:0000256" key="4">
    <source>
        <dbReference type="ARBA" id="ARBA00022694"/>
    </source>
</evidence>
<comment type="function">
    <text evidence="7">Catalyzes the formation of 5-methyl-uridine at position 54 (m5U54) in all tRNA. May also have a role in tRNA stabilization or maturation.</text>
</comment>
<evidence type="ECO:0000256" key="6">
    <source>
        <dbReference type="ARBA" id="ARBA00052788"/>
    </source>
</evidence>
<dbReference type="EC" id="2.1.1.35" evidence="5"/>
<dbReference type="FunFam" id="3.40.50.150:FF:000174">
    <property type="entry name" value="TRM2p tRNA methyltransferase"/>
    <property type="match status" value="1"/>
</dbReference>
<name>A0A0D2B6P9_9PEZI</name>
<evidence type="ECO:0000256" key="2">
    <source>
        <dbReference type="ARBA" id="ARBA00022679"/>
    </source>
</evidence>
<dbReference type="GO" id="GO:0009451">
    <property type="term" value="P:RNA modification"/>
    <property type="evidence" value="ECO:0007669"/>
    <property type="project" value="UniProtKB-ARBA"/>
</dbReference>
<protein>
    <recommendedName>
        <fullName evidence="8">tRNA (uracil(54)-C(5))-methyltransferase</fullName>
        <ecNumber evidence="5">2.1.1.35</ecNumber>
    </recommendedName>
</protein>
<feature type="active site" description="Nucleophile" evidence="9">
    <location>
        <position position="523"/>
    </location>
</feature>
<dbReference type="InParanoid" id="A0A0D2B6P9"/>
<keyword evidence="2 9" id="KW-0808">Transferase</keyword>
<dbReference type="GO" id="GO:0032259">
    <property type="term" value="P:methylation"/>
    <property type="evidence" value="ECO:0007669"/>
    <property type="project" value="UniProtKB-KW"/>
</dbReference>
<sequence length="592" mass="65928">MPLIRTIPSFLARRDSLRTLRRMASSATTASATVESNGHKRRPFGQNFRFKNKKHKKQENAVKQGSHDEVLLYDVQALLKRFSMRESSPSGNLEQNGNLETASAALPEPDSEIELTVTELSSTGDGLAYDPKTQHTYVVPFTVPGDRVRAKVLTHQKQEGYSFTDLIAVKEPSENRDDSLIKCKYFSKCSGCQFQMMPYKDQLAHKKTIVEKAYRNFSDLDPALVPPVGDTIGSPLQYGYRTKLTPHFDGPPGCRRDRRQGIKPTWPAVPPIGFMLKGTRHTIDIEDCPIGTDAVRLGMKNERSRVAREIDTYTRGATLLLREDTTRIRKLDANGKPSAAVEKARADPNVIIEDYPDHVHVKSCVTDSNAKSTEFVDDFVFENPAGSFFQNNNSILPPFTQYIRDHVLPRDPDPAKPALSYLIDAYSGSGLFTITLSQMFKKSIGIDISPQSIEFAGRNAMLNKLRKDQASFMAADAGALFKNVTFPADETVVVIDPPRKGCDENFLSQLMRFAPERVVYVSCNVHTQARDVGMLVGGMEGVNDGKGMYEIESLRGFDFFPQTGHVEGVAVLKKRSNGKSETVEKVEDSTKT</sequence>
<dbReference type="InterPro" id="IPR030390">
    <property type="entry name" value="MeTrfase_TrmA_AS"/>
</dbReference>
<feature type="binding site" evidence="9">
    <location>
        <position position="447"/>
    </location>
    <ligand>
        <name>S-adenosyl-L-methionine</name>
        <dbReference type="ChEBI" id="CHEBI:59789"/>
    </ligand>
</feature>
<dbReference type="PROSITE" id="PS01230">
    <property type="entry name" value="TRMA_1"/>
    <property type="match status" value="1"/>
</dbReference>
<evidence type="ECO:0000256" key="9">
    <source>
        <dbReference type="PROSITE-ProRule" id="PRU01024"/>
    </source>
</evidence>
<dbReference type="InterPro" id="IPR025795">
    <property type="entry name" value="tRNA_(uracil-5-)_MeTrfase"/>
</dbReference>
<feature type="binding site" evidence="9">
    <location>
        <position position="496"/>
    </location>
    <ligand>
        <name>S-adenosyl-L-methionine</name>
        <dbReference type="ChEBI" id="CHEBI:59789"/>
    </ligand>
</feature>
<organism evidence="12 13">
    <name type="scientific">Verruconis gallopava</name>
    <dbReference type="NCBI Taxonomy" id="253628"/>
    <lineage>
        <taxon>Eukaryota</taxon>
        <taxon>Fungi</taxon>
        <taxon>Dikarya</taxon>
        <taxon>Ascomycota</taxon>
        <taxon>Pezizomycotina</taxon>
        <taxon>Dothideomycetes</taxon>
        <taxon>Pleosporomycetidae</taxon>
        <taxon>Venturiales</taxon>
        <taxon>Sympoventuriaceae</taxon>
        <taxon>Verruconis</taxon>
    </lineage>
</organism>
<evidence type="ECO:0000256" key="5">
    <source>
        <dbReference type="ARBA" id="ARBA00033763"/>
    </source>
</evidence>
<dbReference type="EMBL" id="KN847534">
    <property type="protein sequence ID" value="KIW06909.1"/>
    <property type="molecule type" value="Genomic_DNA"/>
</dbReference>
<evidence type="ECO:0000256" key="7">
    <source>
        <dbReference type="ARBA" id="ARBA00054700"/>
    </source>
</evidence>
<dbReference type="PROSITE" id="PS51622">
    <property type="entry name" value="SAM_MT_RNA_M5U_2"/>
    <property type="match status" value="1"/>
</dbReference>
<comment type="similarity">
    <text evidence="9">Belongs to the class I-like SAM-binding methyltransferase superfamily. RNA M5U methyltransferase family.</text>
</comment>
<evidence type="ECO:0000256" key="8">
    <source>
        <dbReference type="ARBA" id="ARBA00070108"/>
    </source>
</evidence>
<dbReference type="VEuPathDB" id="FungiDB:PV09_02578"/>
<keyword evidence="13" id="KW-1185">Reference proteome</keyword>
<dbReference type="RefSeq" id="XP_016216778.1">
    <property type="nucleotide sequence ID" value="XM_016355642.1"/>
</dbReference>
<proteinExistence type="inferred from homology"/>
<dbReference type="Pfam" id="PF01938">
    <property type="entry name" value="TRAM"/>
    <property type="match status" value="1"/>
</dbReference>
<feature type="binding site" evidence="9">
    <location>
        <position position="426"/>
    </location>
    <ligand>
        <name>S-adenosyl-L-methionine</name>
        <dbReference type="ChEBI" id="CHEBI:59789"/>
    </ligand>
</feature>
<dbReference type="InterPro" id="IPR012340">
    <property type="entry name" value="NA-bd_OB-fold"/>
</dbReference>
<evidence type="ECO:0000256" key="3">
    <source>
        <dbReference type="ARBA" id="ARBA00022691"/>
    </source>
</evidence>
<dbReference type="Proteomes" id="UP000053259">
    <property type="component" value="Unassembled WGS sequence"/>
</dbReference>
<dbReference type="FunFam" id="3.40.50.150:FF:000104">
    <property type="entry name" value="S-adenosyl-L-methionine-dependent methyltransferase"/>
    <property type="match status" value="1"/>
</dbReference>
<dbReference type="InterPro" id="IPR002792">
    <property type="entry name" value="TRAM_dom"/>
</dbReference>
<evidence type="ECO:0000313" key="12">
    <source>
        <dbReference type="EMBL" id="KIW06909.1"/>
    </source>
</evidence>
<keyword evidence="4" id="KW-0819">tRNA processing</keyword>
<dbReference type="FunFam" id="2.40.50.140:FF:000201">
    <property type="entry name" value="TRM2p tRNA methyltransferase"/>
    <property type="match status" value="1"/>
</dbReference>
<evidence type="ECO:0000313" key="13">
    <source>
        <dbReference type="Proteomes" id="UP000053259"/>
    </source>
</evidence>
<dbReference type="SUPFAM" id="SSF50249">
    <property type="entry name" value="Nucleic acid-binding proteins"/>
    <property type="match status" value="1"/>
</dbReference>
<dbReference type="HOGENOM" id="CLU_014689_3_1_1"/>